<evidence type="ECO:0000256" key="1">
    <source>
        <dbReference type="SAM" id="Coils"/>
    </source>
</evidence>
<proteinExistence type="predicted"/>
<evidence type="ECO:0000313" key="4">
    <source>
        <dbReference type="Proteomes" id="UP001498398"/>
    </source>
</evidence>
<dbReference type="EMBL" id="JBANRG010000045">
    <property type="protein sequence ID" value="KAK7446046.1"/>
    <property type="molecule type" value="Genomic_DNA"/>
</dbReference>
<name>A0ABR1J4L4_9AGAR</name>
<sequence length="117" mass="14024">MVYESKTTEYTLDEKEDGWLDVTANHNGPKVEKQEDDDELARERNPYKQDDFLFLARRRINELEETVERLRYENTGVKELEVTVKKLKDEIKNLKDKLKRKDKEKCKCAKKKMNGRD</sequence>
<organism evidence="3 4">
    <name type="scientific">Marasmiellus scandens</name>
    <dbReference type="NCBI Taxonomy" id="2682957"/>
    <lineage>
        <taxon>Eukaryota</taxon>
        <taxon>Fungi</taxon>
        <taxon>Dikarya</taxon>
        <taxon>Basidiomycota</taxon>
        <taxon>Agaricomycotina</taxon>
        <taxon>Agaricomycetes</taxon>
        <taxon>Agaricomycetidae</taxon>
        <taxon>Agaricales</taxon>
        <taxon>Marasmiineae</taxon>
        <taxon>Omphalotaceae</taxon>
        <taxon>Marasmiellus</taxon>
    </lineage>
</organism>
<reference evidence="3 4" key="1">
    <citation type="submission" date="2024-01" db="EMBL/GenBank/DDBJ databases">
        <title>A draft genome for the cacao thread blight pathogen Marasmiellus scandens.</title>
        <authorList>
            <person name="Baruah I.K."/>
            <person name="Leung J."/>
            <person name="Bukari Y."/>
            <person name="Amoako-Attah I."/>
            <person name="Meinhardt L.W."/>
            <person name="Bailey B.A."/>
            <person name="Cohen S.P."/>
        </authorList>
    </citation>
    <scope>NUCLEOTIDE SEQUENCE [LARGE SCALE GENOMIC DNA]</scope>
    <source>
        <strain evidence="3 4">GH-19</strain>
    </source>
</reference>
<protein>
    <submittedName>
        <fullName evidence="3">Uncharacterized protein</fullName>
    </submittedName>
</protein>
<dbReference type="Proteomes" id="UP001498398">
    <property type="component" value="Unassembled WGS sequence"/>
</dbReference>
<gene>
    <name evidence="3" type="ORF">VKT23_014669</name>
</gene>
<evidence type="ECO:0000313" key="3">
    <source>
        <dbReference type="EMBL" id="KAK7446046.1"/>
    </source>
</evidence>
<accession>A0ABR1J4L4</accession>
<feature type="region of interest" description="Disordered" evidence="2">
    <location>
        <begin position="21"/>
        <end position="44"/>
    </location>
</feature>
<evidence type="ECO:0000256" key="2">
    <source>
        <dbReference type="SAM" id="MobiDB-lite"/>
    </source>
</evidence>
<keyword evidence="4" id="KW-1185">Reference proteome</keyword>
<keyword evidence="1" id="KW-0175">Coiled coil</keyword>
<comment type="caution">
    <text evidence="3">The sequence shown here is derived from an EMBL/GenBank/DDBJ whole genome shotgun (WGS) entry which is preliminary data.</text>
</comment>
<feature type="coiled-coil region" evidence="1">
    <location>
        <begin position="53"/>
        <end position="104"/>
    </location>
</feature>